<protein>
    <recommendedName>
        <fullName evidence="3">ATPase</fullName>
    </recommendedName>
</protein>
<comment type="caution">
    <text evidence="1">The sequence shown here is derived from an EMBL/GenBank/DDBJ whole genome shotgun (WGS) entry which is preliminary data.</text>
</comment>
<dbReference type="AlphaFoldDB" id="A0A415E5S6"/>
<sequence length="108" mass="12298">MFVEELTKIKESENYADELQKKAKADSKQALAEARAKADQIALDAENRAKDTYDSLMKEGQAKSDEQYHSFLEKTKNECNIMIENARNNESKAIELIAERIVRSSVNN</sequence>
<evidence type="ECO:0000313" key="1">
    <source>
        <dbReference type="EMBL" id="RHJ89088.1"/>
    </source>
</evidence>
<evidence type="ECO:0008006" key="3">
    <source>
        <dbReference type="Google" id="ProtNLM"/>
    </source>
</evidence>
<dbReference type="RefSeq" id="WP_067538504.1">
    <property type="nucleotide sequence ID" value="NZ_AP025567.1"/>
</dbReference>
<dbReference type="OrthoDB" id="1779344at2"/>
<gene>
    <name evidence="1" type="ORF">DW099_00475</name>
</gene>
<dbReference type="GeneID" id="83004667"/>
<dbReference type="Proteomes" id="UP000284841">
    <property type="component" value="Unassembled WGS sequence"/>
</dbReference>
<name>A0A415E5S6_9FIRM</name>
<reference evidence="1 2" key="1">
    <citation type="submission" date="2018-08" db="EMBL/GenBank/DDBJ databases">
        <title>A genome reference for cultivated species of the human gut microbiota.</title>
        <authorList>
            <person name="Zou Y."/>
            <person name="Xue W."/>
            <person name="Luo G."/>
        </authorList>
    </citation>
    <scope>NUCLEOTIDE SEQUENCE [LARGE SCALE GENOMIC DNA]</scope>
    <source>
        <strain evidence="1 2">AM07-24</strain>
    </source>
</reference>
<accession>A0A415E5S6</accession>
<organism evidence="1 2">
    <name type="scientific">Emergencia timonensis</name>
    <dbReference type="NCBI Taxonomy" id="1776384"/>
    <lineage>
        <taxon>Bacteria</taxon>
        <taxon>Bacillati</taxon>
        <taxon>Bacillota</taxon>
        <taxon>Clostridia</taxon>
        <taxon>Peptostreptococcales</taxon>
        <taxon>Anaerovoracaceae</taxon>
        <taxon>Emergencia</taxon>
    </lineage>
</organism>
<proteinExistence type="predicted"/>
<dbReference type="Gene3D" id="1.20.5.2950">
    <property type="match status" value="1"/>
</dbReference>
<dbReference type="EMBL" id="QRMS01000001">
    <property type="protein sequence ID" value="RHJ89088.1"/>
    <property type="molecule type" value="Genomic_DNA"/>
</dbReference>
<keyword evidence="2" id="KW-1185">Reference proteome</keyword>
<evidence type="ECO:0000313" key="2">
    <source>
        <dbReference type="Proteomes" id="UP000284841"/>
    </source>
</evidence>
<dbReference type="STRING" id="1776384.GCA_900086585_02317"/>